<feature type="compositionally biased region" description="Low complexity" evidence="1">
    <location>
        <begin position="1020"/>
        <end position="1047"/>
    </location>
</feature>
<evidence type="ECO:0000256" key="1">
    <source>
        <dbReference type="SAM" id="MobiDB-lite"/>
    </source>
</evidence>
<dbReference type="Proteomes" id="UP000748756">
    <property type="component" value="Unassembled WGS sequence"/>
</dbReference>
<dbReference type="EMBL" id="JAAAUQ010001012">
    <property type="protein sequence ID" value="KAF9144400.1"/>
    <property type="molecule type" value="Genomic_DNA"/>
</dbReference>
<feature type="compositionally biased region" description="Basic and acidic residues" evidence="1">
    <location>
        <begin position="17"/>
        <end position="26"/>
    </location>
</feature>
<feature type="compositionally biased region" description="Polar residues" evidence="1">
    <location>
        <begin position="476"/>
        <end position="489"/>
    </location>
</feature>
<feature type="compositionally biased region" description="Basic and acidic residues" evidence="1">
    <location>
        <begin position="37"/>
        <end position="66"/>
    </location>
</feature>
<feature type="compositionally biased region" description="Basic and acidic residues" evidence="1">
    <location>
        <begin position="218"/>
        <end position="233"/>
    </location>
</feature>
<feature type="compositionally biased region" description="Basic and acidic residues" evidence="1">
    <location>
        <begin position="743"/>
        <end position="752"/>
    </location>
</feature>
<feature type="compositionally biased region" description="Acidic residues" evidence="1">
    <location>
        <begin position="709"/>
        <end position="721"/>
    </location>
</feature>
<dbReference type="OrthoDB" id="2428322at2759"/>
<feature type="compositionally biased region" description="Low complexity" evidence="1">
    <location>
        <begin position="85"/>
        <end position="96"/>
    </location>
</feature>
<feature type="compositionally biased region" description="Low complexity" evidence="1">
    <location>
        <begin position="114"/>
        <end position="126"/>
    </location>
</feature>
<accession>A0A9P5V7C0</accession>
<gene>
    <name evidence="2" type="ORF">BG015_000127</name>
</gene>
<keyword evidence="3" id="KW-1185">Reference proteome</keyword>
<sequence length="1070" mass="119956">MSSSTGRRPSRQAKLNAGDKIKDQMNHLRLLTSGKAYLDDDNHNDDNRNDDNDNEGENDKEAVVRPERRRRRSADDLSDAKHATTNDVTSPTTNTDMSKKTRSRSKEKKEENNEAVGAESPVSAEVVVERKPGRPKRQPTIDLDTTDHIDPAEESKKKPGQPKKQKAGDGDGDGTADQDESSIPAVEPKRKPGRSKRQKTVDDAGGEAGNTEPLVPTEESKKTLGRAKEQKTDDGDEGEVGGAESSMPAEETRMGPGRPKRQKTDDSDDTADHTKLSVLTGKPNKKPGQVMRQKEGDNEEDETGLESSIPTEVSRKKPGRSQKQKIVAADGEVDHTEPPTPTDGFKKRHEQPNKQKMDDDRETEAEYSKSVILTDEVRKKSARPIKLEATGNDDRAKRDESSTEEPNKKTGRPKRQRTDQESTDHVEASMSAEPKRRQRRSRKRAEDVSDSDNTELSTTRRGAKSREGRVRKQRQQHWSVNDTQGNLSESDYRLDSASESGLNSEKDVPKYARSRTGELEKGESENKSKDGAEEPDVQKRMKKPTVRELARMARVARIQKRDRKIQEKQDAKTARDRRKQEERDAKAAVKAKAKARAEAEKRKRARRSFLAMPVSVQLAHAVEKMAFQEKQHQPDEKVEYPALNGHNLAYQVLKRVRKDLTYRWPIREELLHSIPKSSFASTADNLDDFEEHGLGFVEELAGVPKKEEDYSDTDTEDDSAEFDEHVQETSGREVDEGDQSAEESAKEKELRRKRENHASYARNKPLKDILEREELAPRGRSERHQDERLANARLEAIQALFDGEVARFAQIQYQKGIPERIQDLDQFQESTFSRPCHQAVRTPIGSELSGFDQLDDLTRLQQRAIAFSAEDAVRKTLDRMTYVVRQGSLLRMPVYPVGRDALLRNKYERGWDTVMTSAALAGIDDRILKKVSMRMQNLLSKSKNIHHYEADSEGGWMTVEDAINKAKNPSSIPPQKNAQFVDPMDPDFDPRVSAKHRRKESHVPAADVYPQPRKDQEMVSTSRSGSVLSGSTSGSGTGTDSSSEGSASEGGNGSEGSHRSSDSEDDDGSG</sequence>
<feature type="region of interest" description="Disordered" evidence="1">
    <location>
        <begin position="1"/>
        <end position="605"/>
    </location>
</feature>
<name>A0A9P5V7C0_9FUNG</name>
<feature type="region of interest" description="Disordered" evidence="1">
    <location>
        <begin position="966"/>
        <end position="1070"/>
    </location>
</feature>
<organism evidence="2 3">
    <name type="scientific">Linnemannia schmuckeri</name>
    <dbReference type="NCBI Taxonomy" id="64567"/>
    <lineage>
        <taxon>Eukaryota</taxon>
        <taxon>Fungi</taxon>
        <taxon>Fungi incertae sedis</taxon>
        <taxon>Mucoromycota</taxon>
        <taxon>Mortierellomycotina</taxon>
        <taxon>Mortierellomycetes</taxon>
        <taxon>Mortierellales</taxon>
        <taxon>Mortierellaceae</taxon>
        <taxon>Linnemannia</taxon>
    </lineage>
</organism>
<proteinExistence type="predicted"/>
<feature type="compositionally biased region" description="Basic and acidic residues" evidence="1">
    <location>
        <begin position="262"/>
        <end position="275"/>
    </location>
</feature>
<feature type="compositionally biased region" description="Basic and acidic residues" evidence="1">
    <location>
        <begin position="722"/>
        <end position="734"/>
    </location>
</feature>
<feature type="compositionally biased region" description="Basic and acidic residues" evidence="1">
    <location>
        <begin position="73"/>
        <end position="84"/>
    </location>
</feature>
<feature type="compositionally biased region" description="Basic and acidic residues" evidence="1">
    <location>
        <begin position="145"/>
        <end position="157"/>
    </location>
</feature>
<feature type="compositionally biased region" description="Basic and acidic residues" evidence="1">
    <location>
        <begin position="416"/>
        <end position="427"/>
    </location>
</feature>
<evidence type="ECO:0000313" key="2">
    <source>
        <dbReference type="EMBL" id="KAF9144400.1"/>
    </source>
</evidence>
<dbReference type="AlphaFoldDB" id="A0A9P5V7C0"/>
<feature type="compositionally biased region" description="Basic and acidic residues" evidence="1">
    <location>
        <begin position="564"/>
        <end position="587"/>
    </location>
</feature>
<feature type="compositionally biased region" description="Polar residues" evidence="1">
    <location>
        <begin position="967"/>
        <end position="978"/>
    </location>
</feature>
<comment type="caution">
    <text evidence="2">The sequence shown here is derived from an EMBL/GenBank/DDBJ whole genome shotgun (WGS) entry which is preliminary data.</text>
</comment>
<feature type="compositionally biased region" description="Basic and acidic residues" evidence="1">
    <location>
        <begin position="392"/>
        <end position="408"/>
    </location>
</feature>
<feature type="compositionally biased region" description="Acidic residues" evidence="1">
    <location>
        <begin position="170"/>
        <end position="180"/>
    </location>
</feature>
<feature type="region of interest" description="Disordered" evidence="1">
    <location>
        <begin position="698"/>
        <end position="766"/>
    </location>
</feature>
<evidence type="ECO:0000313" key="3">
    <source>
        <dbReference type="Proteomes" id="UP000748756"/>
    </source>
</evidence>
<feature type="compositionally biased region" description="Basic and acidic residues" evidence="1">
    <location>
        <begin position="504"/>
        <end position="551"/>
    </location>
</feature>
<feature type="compositionally biased region" description="Basic and acidic residues" evidence="1">
    <location>
        <begin position="350"/>
        <end position="367"/>
    </location>
</feature>
<reference evidence="2" key="1">
    <citation type="journal article" date="2020" name="Fungal Divers.">
        <title>Resolving the Mortierellaceae phylogeny through synthesis of multi-gene phylogenetics and phylogenomics.</title>
        <authorList>
            <person name="Vandepol N."/>
            <person name="Liber J."/>
            <person name="Desiro A."/>
            <person name="Na H."/>
            <person name="Kennedy M."/>
            <person name="Barry K."/>
            <person name="Grigoriev I.V."/>
            <person name="Miller A.N."/>
            <person name="O'Donnell K."/>
            <person name="Stajich J.E."/>
            <person name="Bonito G."/>
        </authorList>
    </citation>
    <scope>NUCLEOTIDE SEQUENCE</scope>
    <source>
        <strain evidence="2">NRRL 6426</strain>
    </source>
</reference>
<protein>
    <submittedName>
        <fullName evidence="2">Uncharacterized protein</fullName>
    </submittedName>
</protein>